<dbReference type="PANTHER" id="PTHR43793:SF1">
    <property type="entry name" value="FAD SYNTHASE"/>
    <property type="match status" value="1"/>
</dbReference>
<keyword evidence="1 4" id="KW-0808">Transferase</keyword>
<dbReference type="AlphaFoldDB" id="A0A1I2XRS5"/>
<dbReference type="OrthoDB" id="9802794at2"/>
<dbReference type="SUPFAM" id="SSF52374">
    <property type="entry name" value="Nucleotidylyl transferase"/>
    <property type="match status" value="1"/>
</dbReference>
<dbReference type="NCBIfam" id="TIGR00125">
    <property type="entry name" value="cyt_tran_rel"/>
    <property type="match status" value="1"/>
</dbReference>
<gene>
    <name evidence="4" type="ORF">SAMN04488021_10261</name>
</gene>
<accession>A0A1I2XRS5</accession>
<dbReference type="Proteomes" id="UP000183635">
    <property type="component" value="Unassembled WGS sequence"/>
</dbReference>
<keyword evidence="2 4" id="KW-0548">Nucleotidyltransferase</keyword>
<name>A0A1I2XRS5_9RHOB</name>
<protein>
    <submittedName>
        <fullName evidence="4">Glycerol-3-phosphate cytidylyltransferase</fullName>
    </submittedName>
</protein>
<reference evidence="4 5" key="1">
    <citation type="submission" date="2016-10" db="EMBL/GenBank/DDBJ databases">
        <authorList>
            <person name="de Groot N.N."/>
        </authorList>
    </citation>
    <scope>NUCLEOTIDE SEQUENCE [LARGE SCALE GENOMIC DNA]</scope>
    <source>
        <strain evidence="4 5">DSM 8537</strain>
    </source>
</reference>
<evidence type="ECO:0000256" key="1">
    <source>
        <dbReference type="ARBA" id="ARBA00022679"/>
    </source>
</evidence>
<dbReference type="GO" id="GO:0046872">
    <property type="term" value="F:metal ion binding"/>
    <property type="evidence" value="ECO:0007669"/>
    <property type="project" value="InterPro"/>
</dbReference>
<dbReference type="InterPro" id="IPR006409">
    <property type="entry name" value="G3P_cytidylTrfase"/>
</dbReference>
<dbReference type="STRING" id="34004.SAMN04488021_10261"/>
<dbReference type="EMBL" id="FOPU01000002">
    <property type="protein sequence ID" value="SFH16140.1"/>
    <property type="molecule type" value="Genomic_DNA"/>
</dbReference>
<dbReference type="GO" id="GO:0005737">
    <property type="term" value="C:cytoplasm"/>
    <property type="evidence" value="ECO:0007669"/>
    <property type="project" value="InterPro"/>
</dbReference>
<dbReference type="InterPro" id="IPR004821">
    <property type="entry name" value="Cyt_trans-like"/>
</dbReference>
<evidence type="ECO:0000313" key="5">
    <source>
        <dbReference type="Proteomes" id="UP000183635"/>
    </source>
</evidence>
<dbReference type="Gene3D" id="3.40.50.620">
    <property type="entry name" value="HUPs"/>
    <property type="match status" value="1"/>
</dbReference>
<feature type="domain" description="Cytidyltransferase-like" evidence="3">
    <location>
        <begin position="5"/>
        <end position="124"/>
    </location>
</feature>
<dbReference type="RefSeq" id="WP_074966053.1">
    <property type="nucleotide sequence ID" value="NZ_CBCRYP010000001.1"/>
</dbReference>
<evidence type="ECO:0000313" key="4">
    <source>
        <dbReference type="EMBL" id="SFH16140.1"/>
    </source>
</evidence>
<dbReference type="Pfam" id="PF01467">
    <property type="entry name" value="CTP_transf_like"/>
    <property type="match status" value="1"/>
</dbReference>
<evidence type="ECO:0000259" key="3">
    <source>
        <dbReference type="Pfam" id="PF01467"/>
    </source>
</evidence>
<proteinExistence type="predicted"/>
<dbReference type="NCBIfam" id="TIGR01518">
    <property type="entry name" value="g3p_cytidyltrns"/>
    <property type="match status" value="1"/>
</dbReference>
<dbReference type="GO" id="GO:0047348">
    <property type="term" value="F:glycerol-3-phosphate cytidylyltransferase activity"/>
    <property type="evidence" value="ECO:0007669"/>
    <property type="project" value="InterPro"/>
</dbReference>
<dbReference type="GO" id="GO:0019350">
    <property type="term" value="P:teichoic acid biosynthetic process"/>
    <property type="evidence" value="ECO:0007669"/>
    <property type="project" value="InterPro"/>
</dbReference>
<sequence>MRRILTYGTFDTLHYGHIRLLQRARALGDYLIVGLSTDEFNARKNKQAFHSWEERKAHLEALRYVDLVIPERTWEQKPDDVRLYHVDVFTMGSDWAGKFDDLASLCEVVYLERTNGISSTMIRSSLQPAEPEPARPAMVK</sequence>
<dbReference type="InterPro" id="IPR014729">
    <property type="entry name" value="Rossmann-like_a/b/a_fold"/>
</dbReference>
<evidence type="ECO:0000256" key="2">
    <source>
        <dbReference type="ARBA" id="ARBA00022695"/>
    </source>
</evidence>
<keyword evidence="5" id="KW-1185">Reference proteome</keyword>
<dbReference type="PANTHER" id="PTHR43793">
    <property type="entry name" value="FAD SYNTHASE"/>
    <property type="match status" value="1"/>
</dbReference>
<organism evidence="4 5">
    <name type="scientific">Paracoccus aminovorans</name>
    <dbReference type="NCBI Taxonomy" id="34004"/>
    <lineage>
        <taxon>Bacteria</taxon>
        <taxon>Pseudomonadati</taxon>
        <taxon>Pseudomonadota</taxon>
        <taxon>Alphaproteobacteria</taxon>
        <taxon>Rhodobacterales</taxon>
        <taxon>Paracoccaceae</taxon>
        <taxon>Paracoccus</taxon>
    </lineage>
</organism>
<dbReference type="InterPro" id="IPR050385">
    <property type="entry name" value="Archaeal_FAD_synthase"/>
</dbReference>